<comment type="caution">
    <text evidence="1">The sequence shown here is derived from an EMBL/GenBank/DDBJ whole genome shotgun (WGS) entry which is preliminary data.</text>
</comment>
<dbReference type="Proteomes" id="UP000663854">
    <property type="component" value="Unassembled WGS sequence"/>
</dbReference>
<organism evidence="1 2">
    <name type="scientific">Rotaria sordida</name>
    <dbReference type="NCBI Taxonomy" id="392033"/>
    <lineage>
        <taxon>Eukaryota</taxon>
        <taxon>Metazoa</taxon>
        <taxon>Spiralia</taxon>
        <taxon>Gnathifera</taxon>
        <taxon>Rotifera</taxon>
        <taxon>Eurotatoria</taxon>
        <taxon>Bdelloidea</taxon>
        <taxon>Philodinida</taxon>
        <taxon>Philodinidae</taxon>
        <taxon>Rotaria</taxon>
    </lineage>
</organism>
<proteinExistence type="predicted"/>
<accession>A0A814T362</accession>
<evidence type="ECO:0000313" key="1">
    <source>
        <dbReference type="EMBL" id="CAF1155329.1"/>
    </source>
</evidence>
<dbReference type="AlphaFoldDB" id="A0A814T362"/>
<protein>
    <submittedName>
        <fullName evidence="1">Uncharacterized protein</fullName>
    </submittedName>
</protein>
<dbReference type="EMBL" id="CAJNOH010000962">
    <property type="protein sequence ID" value="CAF1155329.1"/>
    <property type="molecule type" value="Genomic_DNA"/>
</dbReference>
<name>A0A814T362_9BILA</name>
<sequence>MANIIQVIEEILFSYDLQLFVFEIVLARKNTVFGDYYIDSIDDDDDQINGSDSEEDDSSCDDDKLLDKRTISVSYISTTPSRINVLTILAQLLLVSKRVLVTIIQYKELAKSLNPLLEIFNEKSLNKERINIIRSSMLDKIIDFLKPWTHVMKRIQSLQVSSTHTVTPSIFVINSSLDISQVIINKKKVSIFSHVKSSSNEISVSLSTNALFLNMTDFYLNVEFDDEDHADQYPTARVLAVPAASAAVECEFSFTDNTITQKRSKLSPDSIIHHNAVNTYGINFYPTSFEFDRIIVAIKKTYATFSKIFNEHMIFLASVLRQKFSRGRQKKNNPRILECNYVNKSNQCIILINTTNNNDSPVKIEMDITTTSIYYTIILILTTQNFRRIELKSILQL</sequence>
<gene>
    <name evidence="1" type="ORF">PYM288_LOCUS22451</name>
</gene>
<evidence type="ECO:0000313" key="2">
    <source>
        <dbReference type="Proteomes" id="UP000663854"/>
    </source>
</evidence>
<reference evidence="1" key="1">
    <citation type="submission" date="2021-02" db="EMBL/GenBank/DDBJ databases">
        <authorList>
            <person name="Nowell W R."/>
        </authorList>
    </citation>
    <scope>NUCLEOTIDE SEQUENCE</scope>
</reference>